<dbReference type="PANTHER" id="PTHR47473:SF1">
    <property type="entry name" value="METHYLTRANSFERASE DOMAIN-CONTAINING PROTEIN"/>
    <property type="match status" value="1"/>
</dbReference>
<keyword evidence="2" id="KW-1185">Reference proteome</keyword>
<dbReference type="AlphaFoldDB" id="A0A8J1TDD8"/>
<dbReference type="SUPFAM" id="SSF53335">
    <property type="entry name" value="S-adenosyl-L-methionine-dependent methyltransferases"/>
    <property type="match status" value="1"/>
</dbReference>
<dbReference type="InterPro" id="IPR029063">
    <property type="entry name" value="SAM-dependent_MTases_sf"/>
</dbReference>
<dbReference type="Proteomes" id="UP000749559">
    <property type="component" value="Unassembled WGS sequence"/>
</dbReference>
<dbReference type="Gene3D" id="3.40.50.150">
    <property type="entry name" value="Vaccinia Virus protein VP39"/>
    <property type="match status" value="1"/>
</dbReference>
<evidence type="ECO:0000313" key="1">
    <source>
        <dbReference type="EMBL" id="CAH1799021.1"/>
    </source>
</evidence>
<proteinExistence type="predicted"/>
<dbReference type="EMBL" id="CAIIXF020000011">
    <property type="protein sequence ID" value="CAH1799021.1"/>
    <property type="molecule type" value="Genomic_DNA"/>
</dbReference>
<organism evidence="1 2">
    <name type="scientific">Owenia fusiformis</name>
    <name type="common">Polychaete worm</name>
    <dbReference type="NCBI Taxonomy" id="6347"/>
    <lineage>
        <taxon>Eukaryota</taxon>
        <taxon>Metazoa</taxon>
        <taxon>Spiralia</taxon>
        <taxon>Lophotrochozoa</taxon>
        <taxon>Annelida</taxon>
        <taxon>Polychaeta</taxon>
        <taxon>Sedentaria</taxon>
        <taxon>Canalipalpata</taxon>
        <taxon>Sabellida</taxon>
        <taxon>Oweniida</taxon>
        <taxon>Oweniidae</taxon>
        <taxon>Owenia</taxon>
    </lineage>
</organism>
<protein>
    <submittedName>
        <fullName evidence="1">Uncharacterized protein</fullName>
    </submittedName>
</protein>
<evidence type="ECO:0000313" key="2">
    <source>
        <dbReference type="Proteomes" id="UP000749559"/>
    </source>
</evidence>
<dbReference type="OrthoDB" id="10016743at2759"/>
<dbReference type="InterPro" id="IPR021829">
    <property type="entry name" value="DUF3419"/>
</dbReference>
<name>A0A8J1TDD8_OWEFU</name>
<dbReference type="Pfam" id="PF11899">
    <property type="entry name" value="DUF3419"/>
    <property type="match status" value="1"/>
</dbReference>
<reference evidence="1" key="1">
    <citation type="submission" date="2022-03" db="EMBL/GenBank/DDBJ databases">
        <authorList>
            <person name="Martin C."/>
        </authorList>
    </citation>
    <scope>NUCLEOTIDE SEQUENCE</scope>
</reference>
<gene>
    <name evidence="1" type="ORF">OFUS_LOCUS23084</name>
</gene>
<sequence length="402" mass="46515">MALLRRISNMVGRSSKYYKANSGLQKLKYSEGVKQAHKEQNSNILFAMNWEDVAPIRHAMKIKSGDRIFTIASCGANAMTLLLDDPAEVVALDLSIPQLHMAKLQAACVKHLSYQEFIDFAGVDRENVKPEKRVRIYKEIRKALAPDAREFWDSMKSEIEFGVIHCGTQETIFRNAAEDMVHVALDKRDIKTFLGMGDNIEEQANFFEEVINTKHWRKAMYRRAYYQMKDFDYSIIPDVDYGTLFYRRMVDIYKSIPMKENHFAEYFFTGGYSGKYKLREYLQEENFTTLKDRIGRMQWVHGELTDWLAKYPSTQQPKFDGICVSNIADWLSLANHNAAIESAAKISNPGGRIVFWNLKGMPKYWPSEMIDKTIKIEHDLEISASLLDRSPNWEPLRVATVL</sequence>
<accession>A0A8J1TDD8</accession>
<comment type="caution">
    <text evidence="1">The sequence shown here is derived from an EMBL/GenBank/DDBJ whole genome shotgun (WGS) entry which is preliminary data.</text>
</comment>
<dbReference type="CDD" id="cd02440">
    <property type="entry name" value="AdoMet_MTases"/>
    <property type="match status" value="1"/>
</dbReference>
<dbReference type="PANTHER" id="PTHR47473">
    <property type="entry name" value="BTA1P"/>
    <property type="match status" value="1"/>
</dbReference>